<protein>
    <submittedName>
        <fullName evidence="1">Uncharacterized protein</fullName>
    </submittedName>
</protein>
<name>Q88G74_PSEPK</name>
<dbReference type="HOGENOM" id="CLU_174795_0_0_6"/>
<organism evidence="1 2">
    <name type="scientific">Pseudomonas putida (strain ATCC 47054 / DSM 6125 / CFBP 8728 / NCIMB 11950 / KT2440)</name>
    <dbReference type="NCBI Taxonomy" id="160488"/>
    <lineage>
        <taxon>Bacteria</taxon>
        <taxon>Pseudomonadati</taxon>
        <taxon>Pseudomonadota</taxon>
        <taxon>Gammaproteobacteria</taxon>
        <taxon>Pseudomonadales</taxon>
        <taxon>Pseudomonadaceae</taxon>
        <taxon>Pseudomonas</taxon>
    </lineage>
</organism>
<sequence length="107" mass="12202">MVSVRALRVTRSSRSVYPQAVLYSGDQLNKAWHLDKRTFIGMVEAGEPLIQQAVDAMREYHKARDRGAPAAEIERLRLLAESLFQVVSDYQLRVIAKMRGKELPPLH</sequence>
<dbReference type="AlphaFoldDB" id="Q88G74"/>
<evidence type="ECO:0000313" key="2">
    <source>
        <dbReference type="Proteomes" id="UP000000556"/>
    </source>
</evidence>
<reference evidence="1 2" key="1">
    <citation type="journal article" date="2002" name="Environ. Microbiol.">
        <title>Complete genome sequence and comparative analysis of the metabolically versatile Pseudomonas putida KT2440.</title>
        <authorList>
            <person name="Nelson K.E."/>
            <person name="Weinel C."/>
            <person name="Paulsen I.T."/>
            <person name="Dodson R.J."/>
            <person name="Hilbert H."/>
            <person name="Martins dos Santos V.A."/>
            <person name="Fouts D.E."/>
            <person name="Gill S.R."/>
            <person name="Pop M."/>
            <person name="Holmes M."/>
            <person name="Brinkac L."/>
            <person name="Beanan M."/>
            <person name="DeBoy R.T."/>
            <person name="Daugherty S."/>
            <person name="Kolonay J."/>
            <person name="Madupu R."/>
            <person name="Nelson W."/>
            <person name="White O."/>
            <person name="Peterson J."/>
            <person name="Khouri H."/>
            <person name="Hance I."/>
            <person name="Chris Lee P."/>
            <person name="Holtzapple E."/>
            <person name="Scanlan D."/>
            <person name="Tran K."/>
            <person name="Moazzez A."/>
            <person name="Utterback T."/>
            <person name="Rizzo M."/>
            <person name="Lee K."/>
            <person name="Kosack D."/>
            <person name="Moestl D."/>
            <person name="Wedler H."/>
            <person name="Lauber J."/>
            <person name="Stjepandic D."/>
            <person name="Hoheisel J."/>
            <person name="Straetz M."/>
            <person name="Heim S."/>
            <person name="Kiewitz C."/>
            <person name="Eisen J.A."/>
            <person name="Timmis K.N."/>
            <person name="Dusterhoft A."/>
            <person name="Tummler B."/>
            <person name="Fraser C.M."/>
        </authorList>
    </citation>
    <scope>NUCLEOTIDE SEQUENCE [LARGE SCALE GENOMIC DNA]</scope>
    <source>
        <strain evidence="2">ATCC 47054 / DSM 6125 / CFBP 8728 / NCIMB 11950 / KT2440</strain>
    </source>
</reference>
<dbReference type="EMBL" id="AE015451">
    <property type="protein sequence ID" value="AAN69445.1"/>
    <property type="molecule type" value="Genomic_DNA"/>
</dbReference>
<gene>
    <name evidence="1" type="ordered locus">PP_3851</name>
</gene>
<dbReference type="OrthoDB" id="6997589at2"/>
<evidence type="ECO:0000313" key="1">
    <source>
        <dbReference type="EMBL" id="AAN69445.1"/>
    </source>
</evidence>
<accession>Q88G74</accession>
<dbReference type="PATRIC" id="fig|160488.4.peg.4110"/>
<dbReference type="KEGG" id="ppu:PP_3851"/>
<dbReference type="BioCyc" id="PPUT160488:G1G01-4112-MONOMER"/>
<dbReference type="Proteomes" id="UP000000556">
    <property type="component" value="Chromosome"/>
</dbReference>
<keyword evidence="2" id="KW-1185">Reference proteome</keyword>
<reference evidence="1 2" key="2">
    <citation type="journal article" date="2016" name="Environ. Microbiol.">
        <title>The revisited genome of Pseudomonas putida KT2440 enlightens its value as a robust metabolic chassis.</title>
        <authorList>
            <person name="Belda E."/>
            <person name="van Heck R.G."/>
            <person name="Lopez-Sanchez M.J."/>
            <person name="Cruveiller S."/>
            <person name="Barbe V."/>
            <person name="Fraser C."/>
            <person name="Klenk H.P."/>
            <person name="Petersen J."/>
            <person name="Morgat A."/>
            <person name="Nikel P.I."/>
            <person name="Vallenet D."/>
            <person name="Rouy Z."/>
            <person name="Sekowska A."/>
            <person name="Martins Dos Santos V.A."/>
            <person name="de Lorenzo V."/>
            <person name="Danchin A."/>
            <person name="Medigue C."/>
        </authorList>
    </citation>
    <scope>NUCLEOTIDE SEQUENCE [LARGE SCALE GENOMIC DNA]</scope>
    <source>
        <strain evidence="2">ATCC 47054 / DSM 6125 / CFBP 8728 / NCIMB 11950 / KT2440</strain>
    </source>
</reference>
<dbReference type="PaxDb" id="160488-PP_3851"/>
<dbReference type="STRING" id="160488.PP_3851"/>
<proteinExistence type="predicted"/>